<evidence type="ECO:0000256" key="3">
    <source>
        <dbReference type="ARBA" id="ARBA00022593"/>
    </source>
</evidence>
<reference evidence="7" key="1">
    <citation type="journal article" date="2015" name="Proc. Natl. Acad. Sci. U.S.A.">
        <title>Genome sequence of the Asian Tiger mosquito, Aedes albopictus, reveals insights into its biology, genetics, and evolution.</title>
        <authorList>
            <person name="Chen X.G."/>
            <person name="Jiang X."/>
            <person name="Gu J."/>
            <person name="Xu M."/>
            <person name="Wu Y."/>
            <person name="Deng Y."/>
            <person name="Zhang C."/>
            <person name="Bonizzoni M."/>
            <person name="Dermauw W."/>
            <person name="Vontas J."/>
            <person name="Armbruster P."/>
            <person name="Huang X."/>
            <person name="Yang Y."/>
            <person name="Zhang H."/>
            <person name="He W."/>
            <person name="Peng H."/>
            <person name="Liu Y."/>
            <person name="Wu K."/>
            <person name="Chen J."/>
            <person name="Lirakis M."/>
            <person name="Topalis P."/>
            <person name="Van Leeuwen T."/>
            <person name="Hall A.B."/>
            <person name="Jiang X."/>
            <person name="Thorpe C."/>
            <person name="Mueller R.L."/>
            <person name="Sun C."/>
            <person name="Waterhouse R.M."/>
            <person name="Yan G."/>
            <person name="Tu Z.J."/>
            <person name="Fang X."/>
            <person name="James A.A."/>
        </authorList>
    </citation>
    <scope>NUCLEOTIDE SEQUENCE [LARGE SCALE GENOMIC DNA]</scope>
    <source>
        <strain evidence="7">Foshan</strain>
    </source>
</reference>
<dbReference type="RefSeq" id="XP_019543510.3">
    <property type="nucleotide sequence ID" value="XM_019687965.3"/>
</dbReference>
<accession>A0ABM1XWC3</accession>
<sequence length="378" mass="42612">MLTAIKDFFYRHRRKFITTGLVLGSGLFLIKIIQYKLREFQERQAKEIAERFKRMQHFESTERTCNQTIVGLSPTVSEKALKDLSTSEVLEKLRANPDNKLDLWEELKVLAFSRIVTLVYASSMLAVTLKTQINLLGGYLYKDTVGQDDKQITLDIQTTYLSMIQYFMGEGLDRLMEVVRRNVTVVMQRYNLKQQLTLADAETLFWSIQMSLNNDEQSLTKNIARYTLPQEVNRSDILSRMYDETLDVLESAEVVDVCLSNVTNGFSLIVDKLAEYYAEAEPIPPPSTSKSSLNVDALSNINQIKISLAKLIPIVNGLTSKTLGDLLGSGASSSNGSNGLNGLELLRGSDMMSSLVSRFMQSEKLKTLGVNVYETFCQ</sequence>
<dbReference type="EnsemblMetazoa" id="AALFPA23_003476.R3857">
    <property type="protein sequence ID" value="AALFPA23_003476.P3857"/>
    <property type="gene ID" value="AALFPA23_003476"/>
</dbReference>
<evidence type="ECO:0000256" key="2">
    <source>
        <dbReference type="ARBA" id="ARBA00014294"/>
    </source>
</evidence>
<reference evidence="6" key="2">
    <citation type="submission" date="2025-05" db="UniProtKB">
        <authorList>
            <consortium name="EnsemblMetazoa"/>
        </authorList>
    </citation>
    <scope>IDENTIFICATION</scope>
    <source>
        <strain evidence="6">Foshan</strain>
    </source>
</reference>
<dbReference type="GeneID" id="109414183"/>
<protein>
    <recommendedName>
        <fullName evidence="2">Peroxisomal biogenesis factor 3</fullName>
    </recommendedName>
    <alternativeName>
        <fullName evidence="5">Peroxisomal assembly protein PEX3</fullName>
    </alternativeName>
</protein>
<keyword evidence="7" id="KW-1185">Reference proteome</keyword>
<dbReference type="InterPro" id="IPR006966">
    <property type="entry name" value="Peroxin-3"/>
</dbReference>
<evidence type="ECO:0000313" key="7">
    <source>
        <dbReference type="Proteomes" id="UP000069940"/>
    </source>
</evidence>
<dbReference type="Proteomes" id="UP000069940">
    <property type="component" value="Unassembled WGS sequence"/>
</dbReference>
<evidence type="ECO:0000256" key="4">
    <source>
        <dbReference type="ARBA" id="ARBA00025338"/>
    </source>
</evidence>
<evidence type="ECO:0000256" key="5">
    <source>
        <dbReference type="ARBA" id="ARBA00029630"/>
    </source>
</evidence>
<name>A0ABM1XWC3_AEDAL</name>
<dbReference type="PANTHER" id="PTHR28080:SF1">
    <property type="entry name" value="PEROXISOMAL BIOGENESIS FACTOR 3"/>
    <property type="match status" value="1"/>
</dbReference>
<proteinExistence type="predicted"/>
<comment type="subunit">
    <text evidence="1">Interacts with PEX19.</text>
</comment>
<comment type="function">
    <text evidence="4">Involved in peroxisome biosynthesis and integrity. Assembles membrane vesicles before the matrix proteins are translocated. As a docking factor for PEX19, is necessary for the import of peroxisomal membrane proteins in the peroxisomes.</text>
</comment>
<keyword evidence="3" id="KW-0962">Peroxisome biogenesis</keyword>
<evidence type="ECO:0000313" key="6">
    <source>
        <dbReference type="EnsemblMetazoa" id="AALFPA23_003476.P3857"/>
    </source>
</evidence>
<evidence type="ECO:0000256" key="1">
    <source>
        <dbReference type="ARBA" id="ARBA00011494"/>
    </source>
</evidence>
<dbReference type="PANTHER" id="PTHR28080">
    <property type="entry name" value="PEROXISOMAL BIOGENESIS FACTOR 3"/>
    <property type="match status" value="1"/>
</dbReference>
<organism evidence="6 7">
    <name type="scientific">Aedes albopictus</name>
    <name type="common">Asian tiger mosquito</name>
    <name type="synonym">Stegomyia albopicta</name>
    <dbReference type="NCBI Taxonomy" id="7160"/>
    <lineage>
        <taxon>Eukaryota</taxon>
        <taxon>Metazoa</taxon>
        <taxon>Ecdysozoa</taxon>
        <taxon>Arthropoda</taxon>
        <taxon>Hexapoda</taxon>
        <taxon>Insecta</taxon>
        <taxon>Pterygota</taxon>
        <taxon>Neoptera</taxon>
        <taxon>Endopterygota</taxon>
        <taxon>Diptera</taxon>
        <taxon>Nematocera</taxon>
        <taxon>Culicoidea</taxon>
        <taxon>Culicidae</taxon>
        <taxon>Culicinae</taxon>
        <taxon>Aedini</taxon>
        <taxon>Aedes</taxon>
        <taxon>Stegomyia</taxon>
    </lineage>
</organism>
<dbReference type="Pfam" id="PF04882">
    <property type="entry name" value="Peroxin-3"/>
    <property type="match status" value="3"/>
</dbReference>